<name>A0A0F9M117_9ZZZZ</name>
<gene>
    <name evidence="1" type="ORF">LCGC14_1212270</name>
</gene>
<protein>
    <submittedName>
        <fullName evidence="1">Uncharacterized protein</fullName>
    </submittedName>
</protein>
<evidence type="ECO:0000313" key="1">
    <source>
        <dbReference type="EMBL" id="KKM93051.1"/>
    </source>
</evidence>
<reference evidence="1" key="1">
    <citation type="journal article" date="2015" name="Nature">
        <title>Complex archaea that bridge the gap between prokaryotes and eukaryotes.</title>
        <authorList>
            <person name="Spang A."/>
            <person name="Saw J.H."/>
            <person name="Jorgensen S.L."/>
            <person name="Zaremba-Niedzwiedzka K."/>
            <person name="Martijn J."/>
            <person name="Lind A.E."/>
            <person name="van Eijk R."/>
            <person name="Schleper C."/>
            <person name="Guy L."/>
            <person name="Ettema T.J."/>
        </authorList>
    </citation>
    <scope>NUCLEOTIDE SEQUENCE</scope>
</reference>
<sequence>MVVLKKMPSKAIIDGFKGAVDFYLMRRTPVARKWPVYHPREPHPFEGANQQAFAYVNKIAKTLPTYIIDQYKRMAQNTPFTWKDLLVRAYMKGIDY</sequence>
<comment type="caution">
    <text evidence="1">The sequence shown here is derived from an EMBL/GenBank/DDBJ whole genome shotgun (WGS) entry which is preliminary data.</text>
</comment>
<dbReference type="EMBL" id="LAZR01006317">
    <property type="protein sequence ID" value="KKM93051.1"/>
    <property type="molecule type" value="Genomic_DNA"/>
</dbReference>
<organism evidence="1">
    <name type="scientific">marine sediment metagenome</name>
    <dbReference type="NCBI Taxonomy" id="412755"/>
    <lineage>
        <taxon>unclassified sequences</taxon>
        <taxon>metagenomes</taxon>
        <taxon>ecological metagenomes</taxon>
    </lineage>
</organism>
<proteinExistence type="predicted"/>
<dbReference type="AlphaFoldDB" id="A0A0F9M117"/>
<accession>A0A0F9M117</accession>